<dbReference type="GO" id="GO:0002376">
    <property type="term" value="P:immune system process"/>
    <property type="evidence" value="ECO:0007669"/>
    <property type="project" value="UniProtKB-KW"/>
</dbReference>
<dbReference type="InterPro" id="IPR013783">
    <property type="entry name" value="Ig-like_fold"/>
</dbReference>
<evidence type="ECO:0000259" key="11">
    <source>
        <dbReference type="PROSITE" id="PS50835"/>
    </source>
</evidence>
<dbReference type="SMART" id="SM00406">
    <property type="entry name" value="IGv"/>
    <property type="match status" value="2"/>
</dbReference>
<dbReference type="InterPro" id="IPR007110">
    <property type="entry name" value="Ig-like_dom"/>
</dbReference>
<dbReference type="Ensembl" id="ENSXMAT00000034367.1">
    <property type="protein sequence ID" value="ENSXMAP00000037760.1"/>
    <property type="gene ID" value="ENSXMAG00000022445.1"/>
</dbReference>
<name>A0A3B5R4R3_XIPMA</name>
<dbReference type="InterPro" id="IPR052051">
    <property type="entry name" value="TCR_complex_component"/>
</dbReference>
<dbReference type="PANTHER" id="PTHR19433:SF133">
    <property type="entry name" value="IMMUNE-TYPE RECEPTOR 5 PRECURSOR-RELATED"/>
    <property type="match status" value="1"/>
</dbReference>
<dbReference type="InParanoid" id="A0A3B5R4R3"/>
<keyword evidence="4" id="KW-0391">Immunity</keyword>
<evidence type="ECO:0000256" key="5">
    <source>
        <dbReference type="ARBA" id="ARBA00023136"/>
    </source>
</evidence>
<feature type="transmembrane region" description="Helical" evidence="9">
    <location>
        <begin position="263"/>
        <end position="284"/>
    </location>
</feature>
<evidence type="ECO:0000256" key="1">
    <source>
        <dbReference type="ARBA" id="ARBA00004236"/>
    </source>
</evidence>
<evidence type="ECO:0000256" key="3">
    <source>
        <dbReference type="ARBA" id="ARBA00022729"/>
    </source>
</evidence>
<evidence type="ECO:0000313" key="12">
    <source>
        <dbReference type="Ensembl" id="ENSXMAP00000037760.1"/>
    </source>
</evidence>
<evidence type="ECO:0000256" key="4">
    <source>
        <dbReference type="ARBA" id="ARBA00022859"/>
    </source>
</evidence>
<dbReference type="STRING" id="8083.ENSXMAP00000037760"/>
<dbReference type="OMA" id="DRNDQCQ"/>
<evidence type="ECO:0000256" key="8">
    <source>
        <dbReference type="SAM" id="MobiDB-lite"/>
    </source>
</evidence>
<evidence type="ECO:0000256" key="2">
    <source>
        <dbReference type="ARBA" id="ARBA00022475"/>
    </source>
</evidence>
<keyword evidence="7" id="KW-0325">Glycoprotein</keyword>
<comment type="subcellular location">
    <subcellularLocation>
        <location evidence="1">Cell membrane</location>
    </subcellularLocation>
</comment>
<evidence type="ECO:0000256" key="7">
    <source>
        <dbReference type="ARBA" id="ARBA00023180"/>
    </source>
</evidence>
<reference evidence="12" key="4">
    <citation type="submission" date="2025-09" db="UniProtKB">
        <authorList>
            <consortium name="Ensembl"/>
        </authorList>
    </citation>
    <scope>IDENTIFICATION</scope>
    <source>
        <strain evidence="12">JP 163 A</strain>
    </source>
</reference>
<feature type="chain" id="PRO_5017325422" evidence="10">
    <location>
        <begin position="28"/>
        <end position="356"/>
    </location>
</feature>
<evidence type="ECO:0000313" key="13">
    <source>
        <dbReference type="Proteomes" id="UP000002852"/>
    </source>
</evidence>
<feature type="domain" description="Ig-like" evidence="11">
    <location>
        <begin position="141"/>
        <end position="235"/>
    </location>
</feature>
<dbReference type="InterPro" id="IPR013106">
    <property type="entry name" value="Ig_V-set"/>
</dbReference>
<dbReference type="Pfam" id="PF07686">
    <property type="entry name" value="V-set"/>
    <property type="match status" value="1"/>
</dbReference>
<dbReference type="GeneTree" id="ENSGT01030000234530"/>
<dbReference type="PROSITE" id="PS50835">
    <property type="entry name" value="IG_LIKE"/>
    <property type="match status" value="2"/>
</dbReference>
<reference evidence="12" key="3">
    <citation type="submission" date="2025-08" db="UniProtKB">
        <authorList>
            <consortium name="Ensembl"/>
        </authorList>
    </citation>
    <scope>IDENTIFICATION</scope>
    <source>
        <strain evidence="12">JP 163 A</strain>
    </source>
</reference>
<keyword evidence="5 9" id="KW-0472">Membrane</keyword>
<dbReference type="Proteomes" id="UP000002852">
    <property type="component" value="Unassembled WGS sequence"/>
</dbReference>
<dbReference type="Gene3D" id="2.60.40.10">
    <property type="entry name" value="Immunoglobulins"/>
    <property type="match status" value="2"/>
</dbReference>
<feature type="domain" description="Ig-like" evidence="11">
    <location>
        <begin position="37"/>
        <end position="118"/>
    </location>
</feature>
<proteinExistence type="predicted"/>
<dbReference type="SUPFAM" id="SSF48726">
    <property type="entry name" value="Immunoglobulin"/>
    <property type="match status" value="2"/>
</dbReference>
<dbReference type="GO" id="GO:0005886">
    <property type="term" value="C:plasma membrane"/>
    <property type="evidence" value="ECO:0007669"/>
    <property type="project" value="UniProtKB-SubCell"/>
</dbReference>
<reference evidence="13" key="2">
    <citation type="journal article" date="2013" name="Nat. Genet.">
        <title>The genome of the platyfish, Xiphophorus maculatus, provides insights into evolutionary adaptation and several complex traits.</title>
        <authorList>
            <person name="Schartl M."/>
            <person name="Walter R.B."/>
            <person name="Shen Y."/>
            <person name="Garcia T."/>
            <person name="Catchen J."/>
            <person name="Amores A."/>
            <person name="Braasch I."/>
            <person name="Chalopin D."/>
            <person name="Volff J.N."/>
            <person name="Lesch K.P."/>
            <person name="Bisazza A."/>
            <person name="Minx P."/>
            <person name="Hillier L."/>
            <person name="Wilson R.K."/>
            <person name="Fuerstenberg S."/>
            <person name="Boore J."/>
            <person name="Searle S."/>
            <person name="Postlethwait J.H."/>
            <person name="Warren W.C."/>
        </authorList>
    </citation>
    <scope>NUCLEOTIDE SEQUENCE [LARGE SCALE GENOMIC DNA]</scope>
    <source>
        <strain evidence="13">JP 163 A</strain>
    </source>
</reference>
<protein>
    <submittedName>
        <fullName evidence="12">Uncharacterized LOC102217517</fullName>
    </submittedName>
</protein>
<evidence type="ECO:0000256" key="10">
    <source>
        <dbReference type="SAM" id="SignalP"/>
    </source>
</evidence>
<reference evidence="13" key="1">
    <citation type="submission" date="2012-01" db="EMBL/GenBank/DDBJ databases">
        <authorList>
            <person name="Walter R."/>
            <person name="Schartl M."/>
            <person name="Warren W."/>
        </authorList>
    </citation>
    <scope>NUCLEOTIDE SEQUENCE [LARGE SCALE GENOMIC DNA]</scope>
    <source>
        <strain evidence="13">JP 163 A</strain>
    </source>
</reference>
<sequence length="356" mass="40225">MKNCSYEDIVRMIQLLVVLLLLHQGYTLVPVTTVPLGEPATFTCSLPAEKMNNNELHWYKQNAGQTLKLIVKLRKHAEPAYGPEFSASRVNASKNEGFRSLTILRTVQEDEGMYHCAIIDWAENSWHGTYLLLTGNSENIPKYQIVQEAKASTPDHESNSLTLQCSVMSDFNHNACPEDISVFWFKVKSDQSHPNVIYVHGDRNDQCQKKFDFQRRCVFSKNIRASDTGKYYCAVASCGEIFLGTRAKQNQQPDQTRDPQNNVLVIIITCLVISVIVNVILICYQTLKTACKKVEGTESTSSPATHDNMAESGEYTDNDNQNLDYAALQFSGRKSTRWMKKKQSNTEEGVYAQVKV</sequence>
<dbReference type="InterPro" id="IPR003599">
    <property type="entry name" value="Ig_sub"/>
</dbReference>
<dbReference type="GO" id="GO:0009617">
    <property type="term" value="P:response to bacterium"/>
    <property type="evidence" value="ECO:0007669"/>
    <property type="project" value="TreeGrafter"/>
</dbReference>
<keyword evidence="6" id="KW-1015">Disulfide bond</keyword>
<dbReference type="SMART" id="SM00409">
    <property type="entry name" value="IG"/>
    <property type="match status" value="2"/>
</dbReference>
<keyword evidence="13" id="KW-1185">Reference proteome</keyword>
<accession>A0A3B5R4R3</accession>
<keyword evidence="9" id="KW-0812">Transmembrane</keyword>
<dbReference type="AlphaFoldDB" id="A0A3B5R4R3"/>
<keyword evidence="2" id="KW-1003">Cell membrane</keyword>
<dbReference type="PANTHER" id="PTHR19433">
    <property type="entry name" value="T-CELL RECEPTOR ALPHA CHAIN V REGION-RELATED"/>
    <property type="match status" value="1"/>
</dbReference>
<dbReference type="InterPro" id="IPR036179">
    <property type="entry name" value="Ig-like_dom_sf"/>
</dbReference>
<feature type="signal peptide" evidence="10">
    <location>
        <begin position="1"/>
        <end position="27"/>
    </location>
</feature>
<feature type="region of interest" description="Disordered" evidence="8">
    <location>
        <begin position="297"/>
        <end position="319"/>
    </location>
</feature>
<keyword evidence="3 10" id="KW-0732">Signal</keyword>
<evidence type="ECO:0000256" key="6">
    <source>
        <dbReference type="ARBA" id="ARBA00023157"/>
    </source>
</evidence>
<dbReference type="CDD" id="cd00099">
    <property type="entry name" value="IgV"/>
    <property type="match status" value="1"/>
</dbReference>
<organism evidence="12 13">
    <name type="scientific">Xiphophorus maculatus</name>
    <name type="common">Southern platyfish</name>
    <name type="synonym">Platypoecilus maculatus</name>
    <dbReference type="NCBI Taxonomy" id="8083"/>
    <lineage>
        <taxon>Eukaryota</taxon>
        <taxon>Metazoa</taxon>
        <taxon>Chordata</taxon>
        <taxon>Craniata</taxon>
        <taxon>Vertebrata</taxon>
        <taxon>Euteleostomi</taxon>
        <taxon>Actinopterygii</taxon>
        <taxon>Neopterygii</taxon>
        <taxon>Teleostei</taxon>
        <taxon>Neoteleostei</taxon>
        <taxon>Acanthomorphata</taxon>
        <taxon>Ovalentaria</taxon>
        <taxon>Atherinomorphae</taxon>
        <taxon>Cyprinodontiformes</taxon>
        <taxon>Poeciliidae</taxon>
        <taxon>Poeciliinae</taxon>
        <taxon>Xiphophorus</taxon>
    </lineage>
</organism>
<evidence type="ECO:0000256" key="9">
    <source>
        <dbReference type="SAM" id="Phobius"/>
    </source>
</evidence>
<keyword evidence="9" id="KW-1133">Transmembrane helix</keyword>